<evidence type="ECO:0000313" key="3">
    <source>
        <dbReference type="Proteomes" id="UP000269591"/>
    </source>
</evidence>
<feature type="transmembrane region" description="Helical" evidence="1">
    <location>
        <begin position="236"/>
        <end position="256"/>
    </location>
</feature>
<feature type="transmembrane region" description="Helical" evidence="1">
    <location>
        <begin position="70"/>
        <end position="92"/>
    </location>
</feature>
<dbReference type="OrthoDB" id="9765532at2"/>
<dbReference type="EMBL" id="QIBX01000007">
    <property type="protein sequence ID" value="RNL40393.1"/>
    <property type="molecule type" value="Genomic_DNA"/>
</dbReference>
<proteinExistence type="predicted"/>
<feature type="transmembrane region" description="Helical" evidence="1">
    <location>
        <begin position="318"/>
        <end position="336"/>
    </location>
</feature>
<evidence type="ECO:0000256" key="1">
    <source>
        <dbReference type="SAM" id="Phobius"/>
    </source>
</evidence>
<reference evidence="3" key="1">
    <citation type="submission" date="2018-05" db="EMBL/GenBank/DDBJ databases">
        <title>Genome Sequencing of selected type strains of the family Eggerthellaceae.</title>
        <authorList>
            <person name="Danylec N."/>
            <person name="Stoll D.A."/>
            <person name="Doetsch A."/>
            <person name="Huch M."/>
        </authorList>
    </citation>
    <scope>NUCLEOTIDE SEQUENCE [LARGE SCALE GENOMIC DNA]</scope>
    <source>
        <strain evidence="3">DSM 24851</strain>
    </source>
</reference>
<keyword evidence="3" id="KW-1185">Reference proteome</keyword>
<feature type="transmembrane region" description="Helical" evidence="1">
    <location>
        <begin position="104"/>
        <end position="127"/>
    </location>
</feature>
<sequence>MEIGTTLPIWSIIPFVGMLLSIAIFPIVKGEWWESHQLHVAAFWSLLFLVPFAVAYGVGEATYELAEVVIVDYIPFVVLLFGLYVAAGGIHIAGSIVGTTRNNVIMLGIGMVLASFIGTTGAAMTLIRPVLRANLWRKYKAHIVVFFIFTVANIGGCLTPLGDPPLFLGYLRGVPFFWPLEHLWPLWLFNAVVLLAVFALIDHHYIKKEGKEGAQAMTLMDEADERTPIKIEGKRNIACIALIIVAVILNGSIPQSGLFTDASTGLTYGFYVFGDIHIGLEYIVQVGLILVAAAISMKITPKPYRESNNFEWGAIAEVARLFIGIFITMIPALALLRANGAALGIDQPWEFFWATGALSSFLDNSPTYLVFMTTAGSIGAEAGMAAIQTSVGTIAIESLIAVSAGAVFMGANTYIGNAPNFMVKSIAERAKVKMPTFFGYMGWSCAILIPLFIVDTVVFFIL</sequence>
<feature type="transmembrane region" description="Helical" evidence="1">
    <location>
        <begin position="437"/>
        <end position="461"/>
    </location>
</feature>
<dbReference type="InterPro" id="IPR031566">
    <property type="entry name" value="CitMHS_2"/>
</dbReference>
<gene>
    <name evidence="2" type="ORF">DMP06_05525</name>
</gene>
<accession>A0A3N0AZV2</accession>
<evidence type="ECO:0000313" key="2">
    <source>
        <dbReference type="EMBL" id="RNL40393.1"/>
    </source>
</evidence>
<feature type="transmembrane region" description="Helical" evidence="1">
    <location>
        <begin position="276"/>
        <end position="297"/>
    </location>
</feature>
<feature type="transmembrane region" description="Helical" evidence="1">
    <location>
        <begin position="7"/>
        <end position="28"/>
    </location>
</feature>
<keyword evidence="1" id="KW-0472">Membrane</keyword>
<dbReference type="Proteomes" id="UP000269591">
    <property type="component" value="Unassembled WGS sequence"/>
</dbReference>
<organism evidence="2 3">
    <name type="scientific">Slackia equolifaciens</name>
    <dbReference type="NCBI Taxonomy" id="498718"/>
    <lineage>
        <taxon>Bacteria</taxon>
        <taxon>Bacillati</taxon>
        <taxon>Actinomycetota</taxon>
        <taxon>Coriobacteriia</taxon>
        <taxon>Eggerthellales</taxon>
        <taxon>Eggerthellaceae</taxon>
        <taxon>Slackia</taxon>
    </lineage>
</organism>
<dbReference type="Pfam" id="PF16980">
    <property type="entry name" value="CitMHS_2"/>
    <property type="match status" value="1"/>
</dbReference>
<keyword evidence="1" id="KW-1133">Transmembrane helix</keyword>
<feature type="transmembrane region" description="Helical" evidence="1">
    <location>
        <begin position="182"/>
        <end position="201"/>
    </location>
</feature>
<feature type="transmembrane region" description="Helical" evidence="1">
    <location>
        <begin position="40"/>
        <end position="58"/>
    </location>
</feature>
<feature type="transmembrane region" description="Helical" evidence="1">
    <location>
        <begin position="399"/>
        <end position="417"/>
    </location>
</feature>
<dbReference type="RefSeq" id="WP_123208749.1">
    <property type="nucleotide sequence ID" value="NZ_JBHTHO010000015.1"/>
</dbReference>
<dbReference type="AlphaFoldDB" id="A0A3N0AZV2"/>
<feature type="transmembrane region" description="Helical" evidence="1">
    <location>
        <begin position="139"/>
        <end position="162"/>
    </location>
</feature>
<name>A0A3N0AZV2_9ACTN</name>
<protein>
    <submittedName>
        <fullName evidence="2">Sodium:proton antiporter</fullName>
    </submittedName>
</protein>
<comment type="caution">
    <text evidence="2">The sequence shown here is derived from an EMBL/GenBank/DDBJ whole genome shotgun (WGS) entry which is preliminary data.</text>
</comment>
<keyword evidence="1" id="KW-0812">Transmembrane</keyword>